<dbReference type="PANTHER" id="PTHR33695">
    <property type="entry name" value="LIPOPROTEIN SIGNAL PEPTIDASE"/>
    <property type="match status" value="1"/>
</dbReference>
<comment type="subcellular location">
    <subcellularLocation>
        <location evidence="9">Cell membrane</location>
        <topology evidence="9">Multi-pass membrane protein</topology>
    </subcellularLocation>
</comment>
<evidence type="ECO:0000256" key="3">
    <source>
        <dbReference type="ARBA" id="ARBA00022670"/>
    </source>
</evidence>
<evidence type="ECO:0000256" key="6">
    <source>
        <dbReference type="ARBA" id="ARBA00022801"/>
    </source>
</evidence>
<protein>
    <recommendedName>
        <fullName evidence="9">Lipoprotein signal peptidase</fullName>
        <ecNumber evidence="9">3.4.23.36</ecNumber>
    </recommendedName>
    <alternativeName>
        <fullName evidence="9">Prolipoprotein signal peptidase</fullName>
    </alternativeName>
    <alternativeName>
        <fullName evidence="9">Signal peptidase II</fullName>
        <shortName evidence="9">SPase II</shortName>
    </alternativeName>
</protein>
<keyword evidence="3 9" id="KW-0645">Protease</keyword>
<dbReference type="GO" id="GO:0006508">
    <property type="term" value="P:proteolysis"/>
    <property type="evidence" value="ECO:0007669"/>
    <property type="project" value="UniProtKB-KW"/>
</dbReference>
<feature type="active site" evidence="9">
    <location>
        <position position="168"/>
    </location>
</feature>
<dbReference type="PANTHER" id="PTHR33695:SF1">
    <property type="entry name" value="LIPOPROTEIN SIGNAL PEPTIDASE"/>
    <property type="match status" value="1"/>
</dbReference>
<keyword evidence="2 9" id="KW-1003">Cell membrane</keyword>
<organism evidence="12 13">
    <name type="scientific">Parenemella sanctibonifatiensis</name>
    <dbReference type="NCBI Taxonomy" id="2016505"/>
    <lineage>
        <taxon>Bacteria</taxon>
        <taxon>Bacillati</taxon>
        <taxon>Actinomycetota</taxon>
        <taxon>Actinomycetes</taxon>
        <taxon>Propionibacteriales</taxon>
        <taxon>Propionibacteriaceae</taxon>
        <taxon>Parenemella</taxon>
    </lineage>
</organism>
<dbReference type="RefSeq" id="WP_094450310.1">
    <property type="nucleotide sequence ID" value="NZ_NMVI01000013.1"/>
</dbReference>
<dbReference type="EC" id="3.4.23.36" evidence="9"/>
<feature type="region of interest" description="Disordered" evidence="11">
    <location>
        <begin position="1"/>
        <end position="28"/>
    </location>
</feature>
<evidence type="ECO:0000256" key="4">
    <source>
        <dbReference type="ARBA" id="ARBA00022692"/>
    </source>
</evidence>
<feature type="transmembrane region" description="Helical" evidence="9">
    <location>
        <begin position="158"/>
        <end position="185"/>
    </location>
</feature>
<gene>
    <name evidence="9 12" type="primary">lspA</name>
    <name evidence="12" type="ORF">CGZ92_05175</name>
</gene>
<evidence type="ECO:0000256" key="5">
    <source>
        <dbReference type="ARBA" id="ARBA00022750"/>
    </source>
</evidence>
<keyword evidence="7 9" id="KW-1133">Transmembrane helix</keyword>
<dbReference type="Pfam" id="PF01252">
    <property type="entry name" value="Peptidase_A8"/>
    <property type="match status" value="1"/>
</dbReference>
<dbReference type="NCBIfam" id="TIGR00077">
    <property type="entry name" value="lspA"/>
    <property type="match status" value="1"/>
</dbReference>
<reference evidence="12 13" key="1">
    <citation type="submission" date="2017-07" db="EMBL/GenBank/DDBJ databases">
        <title>Draft whole genome sequences of clinical Proprionibacteriaceae strains.</title>
        <authorList>
            <person name="Bernier A.-M."/>
            <person name="Bernard K."/>
            <person name="Domingo M.-C."/>
        </authorList>
    </citation>
    <scope>NUCLEOTIDE SEQUENCE [LARGE SCALE GENOMIC DNA]</scope>
    <source>
        <strain evidence="12 13">NML 160184</strain>
    </source>
</reference>
<dbReference type="UniPathway" id="UPA00665"/>
<feature type="transmembrane region" description="Helical" evidence="9">
    <location>
        <begin position="93"/>
        <end position="114"/>
    </location>
</feature>
<sequence>MQEATGAALSPQDPSGADQPADSDPDRPRGVLSPWFARGIIAGLTVVLVAIDQVSKAWAVENLDPMNPPVLLGGLLRLQLVRNSGAAFSLGEGITPVFTLLSATVFVVVTVVLAPRTRNRFWAVAVGLLLAGVAGNLIDRLFRPPGALHGHVIDFLQLPYWAIFNVADMCIVGAAILVGVLSVIFQRSWTGERMQDEEPKK</sequence>
<evidence type="ECO:0000256" key="9">
    <source>
        <dbReference type="HAMAP-Rule" id="MF_00161"/>
    </source>
</evidence>
<comment type="function">
    <text evidence="9">This protein specifically catalyzes the removal of signal peptides from prolipoproteins.</text>
</comment>
<dbReference type="EMBL" id="NMVI01000013">
    <property type="protein sequence ID" value="OYN88323.1"/>
    <property type="molecule type" value="Genomic_DNA"/>
</dbReference>
<keyword evidence="8 9" id="KW-0472">Membrane</keyword>
<evidence type="ECO:0000313" key="12">
    <source>
        <dbReference type="EMBL" id="OYN88323.1"/>
    </source>
</evidence>
<dbReference type="InterPro" id="IPR001872">
    <property type="entry name" value="Peptidase_A8"/>
</dbReference>
<feature type="active site" evidence="9">
    <location>
        <position position="154"/>
    </location>
</feature>
<evidence type="ECO:0000256" key="2">
    <source>
        <dbReference type="ARBA" id="ARBA00022475"/>
    </source>
</evidence>
<proteinExistence type="inferred from homology"/>
<dbReference type="Proteomes" id="UP000216533">
    <property type="component" value="Unassembled WGS sequence"/>
</dbReference>
<keyword evidence="5 9" id="KW-0064">Aspartyl protease</keyword>
<evidence type="ECO:0000256" key="7">
    <source>
        <dbReference type="ARBA" id="ARBA00022989"/>
    </source>
</evidence>
<keyword evidence="4 9" id="KW-0812">Transmembrane</keyword>
<keyword evidence="6 9" id="KW-0378">Hydrolase</keyword>
<dbReference type="AlphaFoldDB" id="A0A255EJM0"/>
<evidence type="ECO:0000256" key="11">
    <source>
        <dbReference type="SAM" id="MobiDB-lite"/>
    </source>
</evidence>
<comment type="caution">
    <text evidence="9">Lacks conserved residue(s) required for the propagation of feature annotation.</text>
</comment>
<evidence type="ECO:0000256" key="1">
    <source>
        <dbReference type="ARBA" id="ARBA00006139"/>
    </source>
</evidence>
<dbReference type="HAMAP" id="MF_00161">
    <property type="entry name" value="LspA"/>
    <property type="match status" value="1"/>
</dbReference>
<comment type="catalytic activity">
    <reaction evidence="9">
        <text>Release of signal peptides from bacterial membrane prolipoproteins. Hydrolyzes -Xaa-Yaa-Zaa-|-(S,diacylglyceryl)Cys-, in which Xaa is hydrophobic (preferably Leu), and Yaa (Ala or Ser) and Zaa (Gly or Ala) have small, neutral side chains.</text>
        <dbReference type="EC" id="3.4.23.36"/>
    </reaction>
</comment>
<feature type="transmembrane region" description="Helical" evidence="9">
    <location>
        <begin position="121"/>
        <end position="138"/>
    </location>
</feature>
<accession>A0A255EJM0</accession>
<comment type="similarity">
    <text evidence="1 9 10">Belongs to the peptidase A8 family.</text>
</comment>
<comment type="caution">
    <text evidence="12">The sequence shown here is derived from an EMBL/GenBank/DDBJ whole genome shotgun (WGS) entry which is preliminary data.</text>
</comment>
<comment type="pathway">
    <text evidence="9">Protein modification; lipoprotein biosynthesis (signal peptide cleavage).</text>
</comment>
<dbReference type="PRINTS" id="PR00781">
    <property type="entry name" value="LIPOSIGPTASE"/>
</dbReference>
<evidence type="ECO:0000313" key="13">
    <source>
        <dbReference type="Proteomes" id="UP000216533"/>
    </source>
</evidence>
<evidence type="ECO:0000256" key="8">
    <source>
        <dbReference type="ARBA" id="ARBA00023136"/>
    </source>
</evidence>
<dbReference type="GO" id="GO:0004190">
    <property type="term" value="F:aspartic-type endopeptidase activity"/>
    <property type="evidence" value="ECO:0007669"/>
    <property type="project" value="UniProtKB-UniRule"/>
</dbReference>
<dbReference type="GO" id="GO:0005886">
    <property type="term" value="C:plasma membrane"/>
    <property type="evidence" value="ECO:0007669"/>
    <property type="project" value="UniProtKB-SubCell"/>
</dbReference>
<evidence type="ECO:0000256" key="10">
    <source>
        <dbReference type="RuleBase" id="RU004181"/>
    </source>
</evidence>
<name>A0A255EJM0_9ACTN</name>